<gene>
    <name evidence="1" type="ORF">I6I06_12795</name>
</gene>
<proteinExistence type="predicted"/>
<dbReference type="AlphaFoldDB" id="A0A7T4N5D7"/>
<dbReference type="EMBL" id="CP066075">
    <property type="protein sequence ID" value="QQC65562.1"/>
    <property type="molecule type" value="Genomic_DNA"/>
</dbReference>
<keyword evidence="2" id="KW-1185">Reference proteome</keyword>
<reference evidence="1 2" key="1">
    <citation type="submission" date="2020-12" db="EMBL/GenBank/DDBJ databases">
        <title>FDA dAtabase for Regulatory Grade micrObial Sequences (FDA-ARGOS): Supporting development and validation of Infectious Disease Dx tests.</title>
        <authorList>
            <person name="Nelson B."/>
            <person name="Plummer A."/>
            <person name="Tallon L."/>
            <person name="Sadzewicz L."/>
            <person name="Zhao X."/>
            <person name="Boylan J."/>
            <person name="Ott S."/>
            <person name="Bowen H."/>
            <person name="Vavikolanu K."/>
            <person name="Mehta A."/>
            <person name="Aluvathingal J."/>
            <person name="Nadendla S."/>
            <person name="Myers T."/>
            <person name="Yan Y."/>
            <person name="Sichtig H."/>
        </authorList>
    </citation>
    <scope>NUCLEOTIDE SEQUENCE [LARGE SCALE GENOMIC DNA]</scope>
    <source>
        <strain evidence="1 2">FDAARGOS_1049</strain>
    </source>
</reference>
<protein>
    <submittedName>
        <fullName evidence="1">Uncharacterized protein</fullName>
    </submittedName>
</protein>
<evidence type="ECO:0000313" key="2">
    <source>
        <dbReference type="Proteomes" id="UP000595610"/>
    </source>
</evidence>
<dbReference type="Proteomes" id="UP000595610">
    <property type="component" value="Chromosome 1"/>
</dbReference>
<evidence type="ECO:0000313" key="1">
    <source>
        <dbReference type="EMBL" id="QQC65562.1"/>
    </source>
</evidence>
<organism evidence="1 2">
    <name type="scientific">Paraburkholderia ginsengisoli</name>
    <dbReference type="NCBI Taxonomy" id="311231"/>
    <lineage>
        <taxon>Bacteria</taxon>
        <taxon>Pseudomonadati</taxon>
        <taxon>Pseudomonadota</taxon>
        <taxon>Betaproteobacteria</taxon>
        <taxon>Burkholderiales</taxon>
        <taxon>Burkholderiaceae</taxon>
        <taxon>Paraburkholderia</taxon>
    </lineage>
</organism>
<dbReference type="KEGG" id="pgis:I6I06_12795"/>
<sequence>MGADDIEPSPDEKLDLVLGDFDGGVALWGSVPAVYDTTKQPMDRGIHVHARRAQQDAKDIDRTYRKLRLPLALDLLSDGWLEVDEIDSINYMVSSVFGFETIVVNCALCGFPHLDRDWFAVHPHRKHQCHGCGRHFSDSTAGIGNPLARLRELLPMARRSSLIAPRTLSISQKDYPGGVQIWGSNPAILWTPTQPEETGIHVHAFAALNDHLPEVDDTYAQVTIDGITLDATQVRTLMAQSAMPHLTGRIVCLSCPACRSAHFDVGELAFTPHTDHLCHTCGQGFRSKSRAKNVISNPFLATKEALARTAANPVRNDVLGLRPETL</sequence>
<name>A0A7T4N5D7_9BURK</name>
<accession>A0A7T4N5D7</accession>